<proteinExistence type="predicted"/>
<reference evidence="2" key="1">
    <citation type="submission" date="2021-01" db="EMBL/GenBank/DDBJ databases">
        <authorList>
            <person name="Zahm M."/>
            <person name="Roques C."/>
            <person name="Cabau C."/>
            <person name="Klopp C."/>
            <person name="Donnadieu C."/>
            <person name="Jouanno E."/>
            <person name="Lampietro C."/>
            <person name="Louis A."/>
            <person name="Herpin A."/>
            <person name="Echchiki A."/>
            <person name="Berthelot C."/>
            <person name="Parey E."/>
            <person name="Roest-Crollius H."/>
            <person name="Braasch I."/>
            <person name="Postlethwait J."/>
            <person name="Bobe J."/>
            <person name="Montfort J."/>
            <person name="Bouchez O."/>
            <person name="Begum T."/>
            <person name="Mejri S."/>
            <person name="Adams A."/>
            <person name="Chen W.-J."/>
            <person name="Guiguen Y."/>
        </authorList>
    </citation>
    <scope>NUCLEOTIDE SEQUENCE</scope>
    <source>
        <strain evidence="2">YG-15Mar2019-1</strain>
        <tissue evidence="2">Brain</tissue>
    </source>
</reference>
<dbReference type="OrthoDB" id="9950695at2759"/>
<feature type="region of interest" description="Disordered" evidence="1">
    <location>
        <begin position="54"/>
        <end position="77"/>
    </location>
</feature>
<feature type="compositionally biased region" description="Basic and acidic residues" evidence="1">
    <location>
        <begin position="58"/>
        <end position="70"/>
    </location>
</feature>
<name>A0A9D3PV22_MEGAT</name>
<protein>
    <submittedName>
        <fullName evidence="2">Uncharacterized protein</fullName>
    </submittedName>
</protein>
<comment type="caution">
    <text evidence="2">The sequence shown here is derived from an EMBL/GenBank/DDBJ whole genome shotgun (WGS) entry which is preliminary data.</text>
</comment>
<organism evidence="2 3">
    <name type="scientific">Megalops atlanticus</name>
    <name type="common">Tarpon</name>
    <name type="synonym">Clupea gigantea</name>
    <dbReference type="NCBI Taxonomy" id="7932"/>
    <lineage>
        <taxon>Eukaryota</taxon>
        <taxon>Metazoa</taxon>
        <taxon>Chordata</taxon>
        <taxon>Craniata</taxon>
        <taxon>Vertebrata</taxon>
        <taxon>Euteleostomi</taxon>
        <taxon>Actinopterygii</taxon>
        <taxon>Neopterygii</taxon>
        <taxon>Teleostei</taxon>
        <taxon>Elopiformes</taxon>
        <taxon>Megalopidae</taxon>
        <taxon>Megalops</taxon>
    </lineage>
</organism>
<evidence type="ECO:0000256" key="1">
    <source>
        <dbReference type="SAM" id="MobiDB-lite"/>
    </source>
</evidence>
<accession>A0A9D3PV22</accession>
<feature type="region of interest" description="Disordered" evidence="1">
    <location>
        <begin position="1"/>
        <end position="38"/>
    </location>
</feature>
<dbReference type="EMBL" id="JAFDVH010000013">
    <property type="protein sequence ID" value="KAG7465845.1"/>
    <property type="molecule type" value="Genomic_DNA"/>
</dbReference>
<dbReference type="Proteomes" id="UP001046870">
    <property type="component" value="Chromosome 13"/>
</dbReference>
<evidence type="ECO:0000313" key="3">
    <source>
        <dbReference type="Proteomes" id="UP001046870"/>
    </source>
</evidence>
<sequence>MGSGSSRGKKVAPASVTEVNVYRTEKDSPECNQKENDRLFKPFKIQKLTDLSRSWSRTRPDCHSEGHDSEFSADDDEDIEAELDRVMAEYESRRYHSNKGSQKNSFTRCKTSGFFNSRRVYSGGDFKSTPQFSNSEQPERTHHPAKVGPGRASDKEDTCLNQPWKNIHYLPDTCGNGFQNKDPLPLQDLARAEETDLVPGSCDQPSLTLPVILYNGSEEDLMDTIEREFS</sequence>
<evidence type="ECO:0000313" key="2">
    <source>
        <dbReference type="EMBL" id="KAG7465845.1"/>
    </source>
</evidence>
<keyword evidence="3" id="KW-1185">Reference proteome</keyword>
<gene>
    <name evidence="2" type="ORF">MATL_G00158070</name>
</gene>
<feature type="compositionally biased region" description="Basic and acidic residues" evidence="1">
    <location>
        <begin position="23"/>
        <end position="38"/>
    </location>
</feature>
<dbReference type="AlphaFoldDB" id="A0A9D3PV22"/>
<feature type="region of interest" description="Disordered" evidence="1">
    <location>
        <begin position="120"/>
        <end position="158"/>
    </location>
</feature>